<keyword evidence="8" id="KW-0498">Mitosis</keyword>
<evidence type="ECO:0000259" key="21">
    <source>
        <dbReference type="Pfam" id="PF18077"/>
    </source>
</evidence>
<dbReference type="Pfam" id="PF03801">
    <property type="entry name" value="Ndc80_HEC"/>
    <property type="match status" value="1"/>
</dbReference>
<keyword evidence="5" id="KW-0158">Chromosome</keyword>
<feature type="coiled-coil region" evidence="16">
    <location>
        <begin position="528"/>
        <end position="555"/>
    </location>
</feature>
<dbReference type="Pfam" id="PF24487">
    <property type="entry name" value="NDC80_loop"/>
    <property type="match status" value="1"/>
</dbReference>
<keyword evidence="12 18" id="KW-0472">Membrane</keyword>
<dbReference type="InterPro" id="IPR035952">
    <property type="entry name" value="Rhomboid-like_sf"/>
</dbReference>
<dbReference type="InterPro" id="IPR038273">
    <property type="entry name" value="Ndc80_sf"/>
</dbReference>
<evidence type="ECO:0000256" key="8">
    <source>
        <dbReference type="ARBA" id="ARBA00022776"/>
    </source>
</evidence>
<evidence type="ECO:0000256" key="18">
    <source>
        <dbReference type="SAM" id="Phobius"/>
    </source>
</evidence>
<evidence type="ECO:0000256" key="3">
    <source>
        <dbReference type="ARBA" id="ARBA00004629"/>
    </source>
</evidence>
<dbReference type="GO" id="GO:0005634">
    <property type="term" value="C:nucleus"/>
    <property type="evidence" value="ECO:0007669"/>
    <property type="project" value="UniProtKB-SubCell"/>
</dbReference>
<feature type="transmembrane region" description="Helical" evidence="18">
    <location>
        <begin position="182"/>
        <end position="204"/>
    </location>
</feature>
<evidence type="ECO:0000313" key="23">
    <source>
        <dbReference type="EMBL" id="PJF18623.1"/>
    </source>
</evidence>
<dbReference type="FunFam" id="1.10.418.30:FF:000001">
    <property type="entry name" value="Probable kinetochore protein ndc80"/>
    <property type="match status" value="1"/>
</dbReference>
<accession>A0A2H9TLJ1</accession>
<dbReference type="Gene3D" id="1.10.418.30">
    <property type="entry name" value="Ncd80 complex, Ncd80 subunit"/>
    <property type="match status" value="1"/>
</dbReference>
<keyword evidence="11 16" id="KW-0175">Coiled coil</keyword>
<comment type="subcellular location">
    <subcellularLocation>
        <location evidence="3">Chromosome</location>
        <location evidence="3">Centromere</location>
        <location evidence="3">Kinetochore</location>
    </subcellularLocation>
    <subcellularLocation>
        <location evidence="2">Membrane</location>
        <topology evidence="2">Multi-pass membrane protein</topology>
    </subcellularLocation>
    <subcellularLocation>
        <location evidence="1">Nucleus</location>
    </subcellularLocation>
</comment>
<dbReference type="SUPFAM" id="SSF144091">
    <property type="entry name" value="Rhomboid-like"/>
    <property type="match status" value="1"/>
</dbReference>
<dbReference type="Pfam" id="PF01694">
    <property type="entry name" value="Rhomboid"/>
    <property type="match status" value="1"/>
</dbReference>
<evidence type="ECO:0000256" key="12">
    <source>
        <dbReference type="ARBA" id="ARBA00023136"/>
    </source>
</evidence>
<feature type="transmembrane region" description="Helical" evidence="18">
    <location>
        <begin position="58"/>
        <end position="81"/>
    </location>
</feature>
<comment type="similarity">
    <text evidence="4">Belongs to the NDC80/HEC1 family.</text>
</comment>
<dbReference type="InterPro" id="IPR057091">
    <property type="entry name" value="NDC80_loop"/>
</dbReference>
<dbReference type="GO" id="GO:0016020">
    <property type="term" value="C:membrane"/>
    <property type="evidence" value="ECO:0007669"/>
    <property type="project" value="UniProtKB-SubCell"/>
</dbReference>
<gene>
    <name evidence="23" type="ORF">PSACC_01565</name>
</gene>
<feature type="coiled-coil region" evidence="16">
    <location>
        <begin position="594"/>
        <end position="659"/>
    </location>
</feature>
<evidence type="ECO:0000259" key="20">
    <source>
        <dbReference type="Pfam" id="PF03801"/>
    </source>
</evidence>
<sequence length="881" mass="99445">MVVGGSTVAYSAAMIVDIERDKTRRRRWISPPKNSIGYDNNASLASWWNGRRESEKTIISLIGINGLVFLAWKFPGLQTFMSRYFMHSTRSHPITMLNSSFSHVSGMHFLVNMIALYSFGRMLHEKMGREQFLAFYLSAGLASSAGSHMVRSIRGDFAKSLGASGAVFAVAAGCAHQPDVRVSLIFLPFVSIPIGYALPAMMAYDAIGLVKRWATFDHAAHLSGALFGYIFYTASTRHIWPQRYNILKSAGNCFVLAMVERRLSTAPFQAPTMPSAAPRMSLAGPRQSLGPSRVRGSNVGTAVSELAGMSIGTEQRKLSLGRSSLDPRESLNRRSSAFGKNLAGTYAGGKDPRPIREKSYQLEVIKNLINFLAKSGYPHPISQKILTAPSAKDFQNIFKFLYAQLDPGYDFGKKFEDEVPLVMKGLRYPFAGEISKSQLYACGSMHAWPGLLAMLGWMVDLVNCCDILHAQFETEPSDMTDLPGSTQTTASEKVFFDYLCKSYKLFLAGSDNFDPLISELGASFERRNEVVYQEVEQLSRVVEEEEAEYQMLITEEPPLAKAQREQSIYKGDIEKFRKFISHLEVKRTKFDEVIRNTINDVEICERELEEHEMLRATLQAQVEAQDICPEDIDRMNSDKEQLVKTLESLSQTKEEANKVFWERELLVQKKLDAVEKLVQEYNYSGEQIAVIPQEAVNSKGLSLELAFNPHATRADQLVNLDIRTQVHPSFNSLREECHAMIHQAQDQLLSLQEALDKLNEACNDKIEELRSNEKKIERTVQSYLEEKESCAVENKKTDEEAELLEQTIQKLRSDISSHSIMSQQRLQRATVEYDQLVTNVASEKERIGTDMYRLLEELINFKTHVESSLEDLEQAFGREDL</sequence>
<name>A0A2H9TLJ1_9FUNG</name>
<evidence type="ECO:0000256" key="14">
    <source>
        <dbReference type="ARBA" id="ARBA00023306"/>
    </source>
</evidence>
<evidence type="ECO:0000256" key="1">
    <source>
        <dbReference type="ARBA" id="ARBA00004123"/>
    </source>
</evidence>
<feature type="coiled-coil region" evidence="16">
    <location>
        <begin position="741"/>
        <end position="846"/>
    </location>
</feature>
<keyword evidence="14" id="KW-0131">Cell cycle</keyword>
<evidence type="ECO:0000259" key="19">
    <source>
        <dbReference type="Pfam" id="PF01694"/>
    </source>
</evidence>
<comment type="caution">
    <text evidence="23">The sequence shown here is derived from an EMBL/GenBank/DDBJ whole genome shotgun (WGS) entry which is preliminary data.</text>
</comment>
<keyword evidence="7 18" id="KW-0812">Transmembrane</keyword>
<dbReference type="InterPro" id="IPR022764">
    <property type="entry name" value="Peptidase_S54_rhomboid_dom"/>
</dbReference>
<dbReference type="GO" id="GO:0016485">
    <property type="term" value="P:protein processing"/>
    <property type="evidence" value="ECO:0007669"/>
    <property type="project" value="UniProtKB-ARBA"/>
</dbReference>
<evidence type="ECO:0000256" key="5">
    <source>
        <dbReference type="ARBA" id="ARBA00022454"/>
    </source>
</evidence>
<evidence type="ECO:0000256" key="16">
    <source>
        <dbReference type="SAM" id="Coils"/>
    </source>
</evidence>
<feature type="domain" description="Kinetochore protein Ndc80 CH" evidence="20">
    <location>
        <begin position="334"/>
        <end position="466"/>
    </location>
</feature>
<dbReference type="InterPro" id="IPR055260">
    <property type="entry name" value="Ndc80_CH"/>
</dbReference>
<dbReference type="EMBL" id="MTSL01000112">
    <property type="protein sequence ID" value="PJF18623.1"/>
    <property type="molecule type" value="Genomic_DNA"/>
</dbReference>
<keyword evidence="13" id="KW-0539">Nucleus</keyword>
<feature type="domain" description="Peptidase S54 rhomboid" evidence="19">
    <location>
        <begin position="94"/>
        <end position="231"/>
    </location>
</feature>
<evidence type="ECO:0008006" key="25">
    <source>
        <dbReference type="Google" id="ProtNLM"/>
    </source>
</evidence>
<dbReference type="Gene3D" id="1.20.1540.10">
    <property type="entry name" value="Rhomboid-like"/>
    <property type="match status" value="1"/>
</dbReference>
<evidence type="ECO:0000256" key="7">
    <source>
        <dbReference type="ARBA" id="ARBA00022692"/>
    </source>
</evidence>
<evidence type="ECO:0000259" key="22">
    <source>
        <dbReference type="Pfam" id="PF24487"/>
    </source>
</evidence>
<dbReference type="STRING" id="1246581.A0A2H9TLJ1"/>
<keyword evidence="15" id="KW-0137">Centromere</keyword>
<keyword evidence="9" id="KW-0995">Kinetochore</keyword>
<protein>
    <recommendedName>
        <fullName evidence="25">Peptidase S54 rhomboid domain-containing protein</fullName>
    </recommendedName>
</protein>
<dbReference type="InterPro" id="IPR005550">
    <property type="entry name" value="Kinetochore_Ndc80"/>
</dbReference>
<dbReference type="Proteomes" id="UP000240830">
    <property type="component" value="Unassembled WGS sequence"/>
</dbReference>
<dbReference type="GO" id="GO:0004252">
    <property type="term" value="F:serine-type endopeptidase activity"/>
    <property type="evidence" value="ECO:0007669"/>
    <property type="project" value="InterPro"/>
</dbReference>
<feature type="domain" description="Kinetochore protein NDC80 loop region" evidence="22">
    <location>
        <begin position="644"/>
        <end position="874"/>
    </location>
</feature>
<dbReference type="Gene3D" id="6.10.250.1950">
    <property type="match status" value="1"/>
</dbReference>
<dbReference type="PANTHER" id="PTHR10643:SF2">
    <property type="entry name" value="KINETOCHORE PROTEIN NDC80 HOMOLOG"/>
    <property type="match status" value="1"/>
</dbReference>
<dbReference type="PANTHER" id="PTHR10643">
    <property type="entry name" value="KINETOCHORE PROTEIN NDC80"/>
    <property type="match status" value="1"/>
</dbReference>
<evidence type="ECO:0000256" key="6">
    <source>
        <dbReference type="ARBA" id="ARBA00022618"/>
    </source>
</evidence>
<evidence type="ECO:0000256" key="4">
    <source>
        <dbReference type="ARBA" id="ARBA00007050"/>
    </source>
</evidence>
<dbReference type="AlphaFoldDB" id="A0A2H9TLJ1"/>
<keyword evidence="24" id="KW-1185">Reference proteome</keyword>
<dbReference type="FunFam" id="1.20.1540.10:FF:000012">
    <property type="entry name" value="Rhomboid family protein"/>
    <property type="match status" value="1"/>
</dbReference>
<evidence type="ECO:0000256" key="17">
    <source>
        <dbReference type="SAM" id="MobiDB-lite"/>
    </source>
</evidence>
<evidence type="ECO:0000256" key="13">
    <source>
        <dbReference type="ARBA" id="ARBA00023242"/>
    </source>
</evidence>
<evidence type="ECO:0000313" key="24">
    <source>
        <dbReference type="Proteomes" id="UP000240830"/>
    </source>
</evidence>
<dbReference type="InterPro" id="IPR040967">
    <property type="entry name" value="DUF5595"/>
</dbReference>
<keyword evidence="6" id="KW-0132">Cell division</keyword>
<evidence type="ECO:0000256" key="2">
    <source>
        <dbReference type="ARBA" id="ARBA00004141"/>
    </source>
</evidence>
<evidence type="ECO:0000256" key="9">
    <source>
        <dbReference type="ARBA" id="ARBA00022838"/>
    </source>
</evidence>
<feature type="transmembrane region" description="Helical" evidence="18">
    <location>
        <begin position="101"/>
        <end position="120"/>
    </location>
</feature>
<dbReference type="GO" id="GO:0051301">
    <property type="term" value="P:cell division"/>
    <property type="evidence" value="ECO:0007669"/>
    <property type="project" value="UniProtKB-KW"/>
</dbReference>
<proteinExistence type="inferred from homology"/>
<reference evidence="23 24" key="1">
    <citation type="submission" date="2016-10" db="EMBL/GenBank/DDBJ databases">
        <title>The genome of Paramicrosporidium saccamoebae is the missing link in understanding Cryptomycota and Microsporidia evolution.</title>
        <authorList>
            <person name="Quandt C.A."/>
            <person name="Beaudet D."/>
            <person name="Corsaro D."/>
            <person name="Michel R."/>
            <person name="Corradi N."/>
            <person name="James T."/>
        </authorList>
    </citation>
    <scope>NUCLEOTIDE SEQUENCE [LARGE SCALE GENOMIC DNA]</scope>
    <source>
        <strain evidence="23 24">KSL3</strain>
    </source>
</reference>
<keyword evidence="10 18" id="KW-1133">Transmembrane helix</keyword>
<feature type="region of interest" description="Disordered" evidence="17">
    <location>
        <begin position="275"/>
        <end position="296"/>
    </location>
</feature>
<organism evidence="23 24">
    <name type="scientific">Paramicrosporidium saccamoebae</name>
    <dbReference type="NCBI Taxonomy" id="1246581"/>
    <lineage>
        <taxon>Eukaryota</taxon>
        <taxon>Fungi</taxon>
        <taxon>Fungi incertae sedis</taxon>
        <taxon>Cryptomycota</taxon>
        <taxon>Cryptomycota incertae sedis</taxon>
        <taxon>Paramicrosporidium</taxon>
    </lineage>
</organism>
<evidence type="ECO:0000256" key="15">
    <source>
        <dbReference type="ARBA" id="ARBA00023328"/>
    </source>
</evidence>
<evidence type="ECO:0000256" key="11">
    <source>
        <dbReference type="ARBA" id="ARBA00023054"/>
    </source>
</evidence>
<dbReference type="GO" id="GO:0031262">
    <property type="term" value="C:Ndc80 complex"/>
    <property type="evidence" value="ECO:0007669"/>
    <property type="project" value="InterPro"/>
</dbReference>
<dbReference type="OrthoDB" id="7459479at2759"/>
<dbReference type="Pfam" id="PF18077">
    <property type="entry name" value="DUF5595"/>
    <property type="match status" value="1"/>
</dbReference>
<dbReference type="GO" id="GO:0051315">
    <property type="term" value="P:attachment of mitotic spindle microtubules to kinetochore"/>
    <property type="evidence" value="ECO:0007669"/>
    <property type="project" value="InterPro"/>
</dbReference>
<feature type="domain" description="DUF5595" evidence="21">
    <location>
        <begin position="489"/>
        <end position="543"/>
    </location>
</feature>
<evidence type="ECO:0000256" key="10">
    <source>
        <dbReference type="ARBA" id="ARBA00022989"/>
    </source>
</evidence>